<dbReference type="AlphaFoldDB" id="A0AAN8QZ76"/>
<comment type="caution">
    <text evidence="2">The sequence shown here is derived from an EMBL/GenBank/DDBJ whole genome shotgun (WGS) entry which is preliminary data.</text>
</comment>
<organism evidence="2 3">
    <name type="scientific">Coregonus suidteri</name>
    <dbReference type="NCBI Taxonomy" id="861788"/>
    <lineage>
        <taxon>Eukaryota</taxon>
        <taxon>Metazoa</taxon>
        <taxon>Chordata</taxon>
        <taxon>Craniata</taxon>
        <taxon>Vertebrata</taxon>
        <taxon>Euteleostomi</taxon>
        <taxon>Actinopterygii</taxon>
        <taxon>Neopterygii</taxon>
        <taxon>Teleostei</taxon>
        <taxon>Protacanthopterygii</taxon>
        <taxon>Salmoniformes</taxon>
        <taxon>Salmonidae</taxon>
        <taxon>Coregoninae</taxon>
        <taxon>Coregonus</taxon>
    </lineage>
</organism>
<feature type="region of interest" description="Disordered" evidence="1">
    <location>
        <begin position="1"/>
        <end position="31"/>
    </location>
</feature>
<keyword evidence="3" id="KW-1185">Reference proteome</keyword>
<sequence length="100" mass="11258">MAARKKNGLDKRYVLHGHPQGDSPSPHAKGLYQPSVIFMGRQTSRESTVEDATISVHLQQAEHHSPQSSLTCLRTPAKWPFEGLQSFQRGCCRQRSAFIR</sequence>
<protein>
    <submittedName>
        <fullName evidence="2">Uncharacterized protein</fullName>
    </submittedName>
</protein>
<evidence type="ECO:0000256" key="1">
    <source>
        <dbReference type="SAM" id="MobiDB-lite"/>
    </source>
</evidence>
<dbReference type="EMBL" id="JAGTTL010000020">
    <property type="protein sequence ID" value="KAK6307117.1"/>
    <property type="molecule type" value="Genomic_DNA"/>
</dbReference>
<accession>A0AAN8QZ76</accession>
<reference evidence="2 3" key="1">
    <citation type="submission" date="2021-04" db="EMBL/GenBank/DDBJ databases">
        <authorList>
            <person name="De Guttry C."/>
            <person name="Zahm M."/>
            <person name="Klopp C."/>
            <person name="Cabau C."/>
            <person name="Louis A."/>
            <person name="Berthelot C."/>
            <person name="Parey E."/>
            <person name="Roest Crollius H."/>
            <person name="Montfort J."/>
            <person name="Robinson-Rechavi M."/>
            <person name="Bucao C."/>
            <person name="Bouchez O."/>
            <person name="Gislard M."/>
            <person name="Lluch J."/>
            <person name="Milhes M."/>
            <person name="Lampietro C."/>
            <person name="Lopez Roques C."/>
            <person name="Donnadieu C."/>
            <person name="Braasch I."/>
            <person name="Desvignes T."/>
            <person name="Postlethwait J."/>
            <person name="Bobe J."/>
            <person name="Wedekind C."/>
            <person name="Guiguen Y."/>
        </authorList>
    </citation>
    <scope>NUCLEOTIDE SEQUENCE [LARGE SCALE GENOMIC DNA]</scope>
    <source>
        <strain evidence="2">Cs_M1</strain>
        <tissue evidence="2">Blood</tissue>
    </source>
</reference>
<proteinExistence type="predicted"/>
<evidence type="ECO:0000313" key="2">
    <source>
        <dbReference type="EMBL" id="KAK6307117.1"/>
    </source>
</evidence>
<gene>
    <name evidence="2" type="ORF">J4Q44_G00222650</name>
</gene>
<evidence type="ECO:0000313" key="3">
    <source>
        <dbReference type="Proteomes" id="UP001356427"/>
    </source>
</evidence>
<name>A0AAN8QZ76_9TELE</name>
<dbReference type="Proteomes" id="UP001356427">
    <property type="component" value="Unassembled WGS sequence"/>
</dbReference>